<feature type="coiled-coil region" evidence="1">
    <location>
        <begin position="435"/>
        <end position="462"/>
    </location>
</feature>
<evidence type="ECO:0000256" key="2">
    <source>
        <dbReference type="SAM" id="MobiDB-lite"/>
    </source>
</evidence>
<feature type="region of interest" description="Disordered" evidence="2">
    <location>
        <begin position="49"/>
        <end position="122"/>
    </location>
</feature>
<evidence type="ECO:0000313" key="4">
    <source>
        <dbReference type="Proteomes" id="UP000268350"/>
    </source>
</evidence>
<feature type="compositionally biased region" description="Polar residues" evidence="2">
    <location>
        <begin position="49"/>
        <end position="74"/>
    </location>
</feature>
<dbReference type="OMA" id="SREHMAY"/>
<reference evidence="4" key="1">
    <citation type="submission" date="2018-01" db="EMBL/GenBank/DDBJ databases">
        <authorList>
            <person name="Alioto T."/>
            <person name="Alioto T."/>
        </authorList>
    </citation>
    <scope>NUCLEOTIDE SEQUENCE [LARGE SCALE GENOMIC DNA]</scope>
</reference>
<name>A0A3B0J8X2_DROGU</name>
<dbReference type="Proteomes" id="UP000268350">
    <property type="component" value="Unassembled WGS sequence"/>
</dbReference>
<evidence type="ECO:0000256" key="1">
    <source>
        <dbReference type="SAM" id="Coils"/>
    </source>
</evidence>
<keyword evidence="4" id="KW-1185">Reference proteome</keyword>
<accession>A0A3B0J8X2</accession>
<dbReference type="AlphaFoldDB" id="A0A3B0J8X2"/>
<keyword evidence="1" id="KW-0175">Coiled coil</keyword>
<sequence>MPSSTNSVRQTRASQLRAFKINQLVSWNLTGRAGDGVLIHLQINLPQATNHESSASATPARSRMSSPRGTTGESCATRIDSMPKPVLDSSSCQSQNPAQEPKTDADKPASKSSPAEQPFRSLAWKKDPAIERQFNMLKCIQSEFVQTLEFLEPHESRLLGSYKFLPLAINDRSKWLVKKVDSILSLHTESVQDLKNRCQAAIEAGFMLLYEQLEGVQLANDEFAASQQKHKLLGQMKCLLSRQMDTIVENIDLVCGVTLGQQYAFRQHLYREIDKLHKQKELTEAQILCITKSHSEQMNRLQLELEDKLKAQQERMEEQQQEKLKEPQQRVQEVLCDCQAQRDEHENQLKILNASLKSKNSTIESVVAESKKQMALNAHLEQLLAKATAELLDSRKDLDNSKELIALLDRDLKEEREYSATVRAAKPQQPKYFSVQQILSDLKNVQTQLDKYQKLAGELRVKTKADQLKISSYTEEIKSYRWKAAEKQEAYRKIVLEAAAKEEQLKQLKMKEQQLSYGYEKMIKHEQQIRRLERFKKHSVRESARIAMERVKQQEAQRDGQHKIEKLTQELQQFVDFILYKGKAPAVIEGLIGVCSSCSCIHQKKLDPQTRKEILAQIEASHGISFIRCCTTNSSSTSEYALPACTEIPDSARD</sequence>
<organism evidence="3 4">
    <name type="scientific">Drosophila guanche</name>
    <name type="common">Fruit fly</name>
    <dbReference type="NCBI Taxonomy" id="7266"/>
    <lineage>
        <taxon>Eukaryota</taxon>
        <taxon>Metazoa</taxon>
        <taxon>Ecdysozoa</taxon>
        <taxon>Arthropoda</taxon>
        <taxon>Hexapoda</taxon>
        <taxon>Insecta</taxon>
        <taxon>Pterygota</taxon>
        <taxon>Neoptera</taxon>
        <taxon>Endopterygota</taxon>
        <taxon>Diptera</taxon>
        <taxon>Brachycera</taxon>
        <taxon>Muscomorpha</taxon>
        <taxon>Ephydroidea</taxon>
        <taxon>Drosophilidae</taxon>
        <taxon>Drosophila</taxon>
        <taxon>Sophophora</taxon>
    </lineage>
</organism>
<dbReference type="EMBL" id="OUUW01000003">
    <property type="protein sequence ID" value="SPP78335.1"/>
    <property type="molecule type" value="Genomic_DNA"/>
</dbReference>
<feature type="compositionally biased region" description="Polar residues" evidence="2">
    <location>
        <begin position="88"/>
        <end position="98"/>
    </location>
</feature>
<gene>
    <name evidence="3" type="ORF">DGUA_6G010961</name>
</gene>
<feature type="coiled-coil region" evidence="1">
    <location>
        <begin position="266"/>
        <end position="404"/>
    </location>
</feature>
<proteinExistence type="predicted"/>
<dbReference type="STRING" id="7266.A0A3B0J8X2"/>
<evidence type="ECO:0000313" key="3">
    <source>
        <dbReference type="EMBL" id="SPP78335.1"/>
    </source>
</evidence>
<dbReference type="OrthoDB" id="7872487at2759"/>
<protein>
    <submittedName>
        <fullName evidence="3">Uncharacterized protein</fullName>
    </submittedName>
</protein>